<evidence type="ECO:0000256" key="4">
    <source>
        <dbReference type="ARBA" id="ARBA00023002"/>
    </source>
</evidence>
<reference evidence="8" key="1">
    <citation type="submission" date="2017-08" db="EMBL/GenBank/DDBJ databases">
        <title>Direct submision.</title>
        <authorList>
            <person name="Kim S.-J."/>
            <person name="Rhee S.-K."/>
        </authorList>
    </citation>
    <scope>NUCLEOTIDE SEQUENCE [LARGE SCALE GENOMIC DNA]</scope>
    <source>
        <strain evidence="8">GI5</strain>
    </source>
</reference>
<dbReference type="Pfam" id="PF14489">
    <property type="entry name" value="QueF"/>
    <property type="match status" value="1"/>
</dbReference>
<dbReference type="InterPro" id="IPR029139">
    <property type="entry name" value="QueF_N"/>
</dbReference>
<keyword evidence="2 5" id="KW-0671">Queuosine biosynthesis</keyword>
<comment type="pathway">
    <text evidence="5">tRNA modification; tRNA-queuosine biosynthesis.</text>
</comment>
<feature type="binding site" evidence="5">
    <location>
        <begin position="84"/>
        <end position="85"/>
    </location>
    <ligand>
        <name>NADPH</name>
        <dbReference type="ChEBI" id="CHEBI:57783"/>
    </ligand>
</feature>
<dbReference type="InterPro" id="IPR043133">
    <property type="entry name" value="GTP-CH-I_C/QueF"/>
</dbReference>
<dbReference type="UniPathway" id="UPA00392"/>
<dbReference type="RefSeq" id="WP_101892704.1">
    <property type="nucleotide sequence ID" value="NZ_CP022684.1"/>
</dbReference>
<sequence length="273" mass="30805">MSDQLNGPLGQSSAYPDQYDPAQLHAIPRKLGRLEIGVDEDSLPFHGEDVWNAYELSWLNPKGKPVVALMFMVVPANSPNIVESKSLKLYLGSYNQTVMASVRQVTDKIAEDIGKVVGAKVRIELTELAWQGKFEVVSLPGRCIDDLDVDVSAYEVDSSLLTTEDHFVQVQLHSHLLRSCCPVTGQPDWASVLIEYSGNRICEEGLLKYLISFRSNQEFHEQCVERIFMDISRQCKPEKLSVYARYTRRGGIDINPFRSSDPRSMANLRLVRQ</sequence>
<accession>A0A2K9LKS3</accession>
<dbReference type="EMBL" id="CP022684">
    <property type="protein sequence ID" value="AUM11364.1"/>
    <property type="molecule type" value="Genomic_DNA"/>
</dbReference>
<feature type="active site" description="Thioimide intermediate" evidence="5">
    <location>
        <position position="181"/>
    </location>
</feature>
<keyword evidence="8" id="KW-1185">Reference proteome</keyword>
<evidence type="ECO:0000256" key="2">
    <source>
        <dbReference type="ARBA" id="ARBA00022785"/>
    </source>
</evidence>
<comment type="function">
    <text evidence="5">Catalyzes the NADPH-dependent reduction of 7-cyano-7-deazaguanine (preQ0) to 7-aminomethyl-7-deazaguanine (preQ1).</text>
</comment>
<dbReference type="SUPFAM" id="SSF55620">
    <property type="entry name" value="Tetrahydrobiopterin biosynthesis enzymes-like"/>
    <property type="match status" value="1"/>
</dbReference>
<dbReference type="GO" id="GO:0005737">
    <property type="term" value="C:cytoplasm"/>
    <property type="evidence" value="ECO:0007669"/>
    <property type="project" value="UniProtKB-SubCell"/>
</dbReference>
<comment type="similarity">
    <text evidence="5">Belongs to the GTP cyclohydrolase I family. QueF type 2 subfamily.</text>
</comment>
<dbReference type="OrthoDB" id="9789995at2"/>
<evidence type="ECO:0000313" key="7">
    <source>
        <dbReference type="EMBL" id="AUM11364.1"/>
    </source>
</evidence>
<dbReference type="GO" id="GO:0033739">
    <property type="term" value="F:preQ1 synthase activity"/>
    <property type="evidence" value="ECO:0007669"/>
    <property type="project" value="UniProtKB-UniRule"/>
</dbReference>
<dbReference type="PIRSF" id="PIRSF004750">
    <property type="entry name" value="Nitrile_oxidored_YqcD_prd"/>
    <property type="match status" value="1"/>
</dbReference>
<dbReference type="GO" id="GO:0008616">
    <property type="term" value="P:tRNA queuosine(34) biosynthetic process"/>
    <property type="evidence" value="ECO:0007669"/>
    <property type="project" value="UniProtKB-UniRule"/>
</dbReference>
<dbReference type="Pfam" id="PF14819">
    <property type="entry name" value="QueF_N"/>
    <property type="match status" value="1"/>
</dbReference>
<dbReference type="EC" id="1.7.1.13" evidence="5"/>
<feature type="binding site" evidence="5">
    <location>
        <begin position="220"/>
        <end position="221"/>
    </location>
    <ligand>
        <name>substrate</name>
    </ligand>
</feature>
<gene>
    <name evidence="5" type="primary">queF</name>
    <name evidence="7" type="ORF">Kalk_02495</name>
</gene>
<dbReference type="AlphaFoldDB" id="A0A2K9LKS3"/>
<comment type="subcellular location">
    <subcellularLocation>
        <location evidence="5">Cytoplasm</location>
    </subcellularLocation>
</comment>
<comment type="catalytic activity">
    <reaction evidence="5">
        <text>7-aminomethyl-7-carbaguanine + 2 NADP(+) = 7-cyano-7-carbaguanine + 2 NADPH + 3 H(+)</text>
        <dbReference type="Rhea" id="RHEA:13409"/>
        <dbReference type="ChEBI" id="CHEBI:15378"/>
        <dbReference type="ChEBI" id="CHEBI:45075"/>
        <dbReference type="ChEBI" id="CHEBI:57783"/>
        <dbReference type="ChEBI" id="CHEBI:58349"/>
        <dbReference type="ChEBI" id="CHEBI:58703"/>
        <dbReference type="EC" id="1.7.1.13"/>
    </reaction>
</comment>
<evidence type="ECO:0000313" key="8">
    <source>
        <dbReference type="Proteomes" id="UP000235116"/>
    </source>
</evidence>
<dbReference type="KEGG" id="kak:Kalk_02495"/>
<proteinExistence type="inferred from homology"/>
<keyword evidence="3 5" id="KW-0521">NADP</keyword>
<feature type="active site" description="Proton donor" evidence="5">
    <location>
        <position position="188"/>
    </location>
</feature>
<dbReference type="InterPro" id="IPR029500">
    <property type="entry name" value="QueF"/>
</dbReference>
<evidence type="ECO:0000259" key="6">
    <source>
        <dbReference type="Pfam" id="PF14819"/>
    </source>
</evidence>
<dbReference type="PANTHER" id="PTHR34354:SF1">
    <property type="entry name" value="NADPH-DEPENDENT 7-CYANO-7-DEAZAGUANINE REDUCTASE"/>
    <property type="match status" value="1"/>
</dbReference>
<feature type="binding site" evidence="5">
    <location>
        <begin position="249"/>
        <end position="250"/>
    </location>
    <ligand>
        <name>NADPH</name>
        <dbReference type="ChEBI" id="CHEBI:57783"/>
    </ligand>
</feature>
<comment type="subunit">
    <text evidence="5">Homodimer.</text>
</comment>
<dbReference type="Proteomes" id="UP000235116">
    <property type="component" value="Chromosome"/>
</dbReference>
<evidence type="ECO:0000256" key="5">
    <source>
        <dbReference type="HAMAP-Rule" id="MF_00817"/>
    </source>
</evidence>
<evidence type="ECO:0000256" key="1">
    <source>
        <dbReference type="ARBA" id="ARBA00022490"/>
    </source>
</evidence>
<dbReference type="InterPro" id="IPR016428">
    <property type="entry name" value="QueF_type2"/>
</dbReference>
<organism evidence="7 8">
    <name type="scientific">Ketobacter alkanivorans</name>
    <dbReference type="NCBI Taxonomy" id="1917421"/>
    <lineage>
        <taxon>Bacteria</taxon>
        <taxon>Pseudomonadati</taxon>
        <taxon>Pseudomonadota</taxon>
        <taxon>Gammaproteobacteria</taxon>
        <taxon>Pseudomonadales</taxon>
        <taxon>Ketobacteraceae</taxon>
        <taxon>Ketobacter</taxon>
    </lineage>
</organism>
<keyword evidence="4 5" id="KW-0560">Oxidoreductase</keyword>
<feature type="domain" description="NADPH-dependent 7-cyano-7-deazaguanine reductase N-terminal" evidence="6">
    <location>
        <begin position="15"/>
        <end position="125"/>
    </location>
</feature>
<feature type="binding site" evidence="5">
    <location>
        <begin position="82"/>
        <end position="84"/>
    </location>
    <ligand>
        <name>substrate</name>
    </ligand>
</feature>
<dbReference type="HAMAP" id="MF_00817">
    <property type="entry name" value="QueF_type2"/>
    <property type="match status" value="1"/>
</dbReference>
<dbReference type="Gene3D" id="3.30.1130.10">
    <property type="match status" value="2"/>
</dbReference>
<dbReference type="PANTHER" id="PTHR34354">
    <property type="entry name" value="NADPH-DEPENDENT 7-CYANO-7-DEAZAGUANINE REDUCTASE"/>
    <property type="match status" value="1"/>
</dbReference>
<evidence type="ECO:0000256" key="3">
    <source>
        <dbReference type="ARBA" id="ARBA00022857"/>
    </source>
</evidence>
<protein>
    <recommendedName>
        <fullName evidence="5">NADPH-dependent 7-cyano-7-deazaguanine reductase</fullName>
        <ecNumber evidence="5">1.7.1.13</ecNumber>
    </recommendedName>
    <alternativeName>
        <fullName evidence="5">7-cyano-7-carbaguanine reductase</fullName>
    </alternativeName>
    <alternativeName>
        <fullName evidence="5">NADPH-dependent nitrile oxidoreductase</fullName>
    </alternativeName>
    <alternativeName>
        <fullName evidence="5">PreQ(0) reductase</fullName>
    </alternativeName>
</protein>
<name>A0A2K9LKS3_9GAMM</name>
<dbReference type="InterPro" id="IPR050084">
    <property type="entry name" value="NADPH_dep_7-cyano-7-deazaG_red"/>
</dbReference>
<dbReference type="NCBIfam" id="TIGR03138">
    <property type="entry name" value="QueF"/>
    <property type="match status" value="1"/>
</dbReference>
<keyword evidence="1 5" id="KW-0963">Cytoplasm</keyword>